<keyword evidence="1" id="KW-0732">Signal</keyword>
<proteinExistence type="predicted"/>
<dbReference type="EMBL" id="JAVFKD010000014">
    <property type="protein sequence ID" value="KAK5991567.1"/>
    <property type="molecule type" value="Genomic_DNA"/>
</dbReference>
<evidence type="ECO:0000313" key="2">
    <source>
        <dbReference type="EMBL" id="KAK5991567.1"/>
    </source>
</evidence>
<gene>
    <name evidence="2" type="ORF">PT974_09852</name>
</gene>
<protein>
    <submittedName>
        <fullName evidence="2">Uncharacterized protein</fullName>
    </submittedName>
</protein>
<organism evidence="2 3">
    <name type="scientific">Cladobotryum mycophilum</name>
    <dbReference type="NCBI Taxonomy" id="491253"/>
    <lineage>
        <taxon>Eukaryota</taxon>
        <taxon>Fungi</taxon>
        <taxon>Dikarya</taxon>
        <taxon>Ascomycota</taxon>
        <taxon>Pezizomycotina</taxon>
        <taxon>Sordariomycetes</taxon>
        <taxon>Hypocreomycetidae</taxon>
        <taxon>Hypocreales</taxon>
        <taxon>Hypocreaceae</taxon>
        <taxon>Cladobotryum</taxon>
    </lineage>
</organism>
<sequence>MKFSTIISLCLAGVGAVQAAPSHGSYLCKLYSGENYQGFLPQTVDKEGCTNLGLLLRNKLGSIEIDPQARCTGYQYTSCTATNIYFNHSEPISPRHDVQSVFCFWD</sequence>
<accession>A0ABR0SHB7</accession>
<comment type="caution">
    <text evidence="2">The sequence shown here is derived from an EMBL/GenBank/DDBJ whole genome shotgun (WGS) entry which is preliminary data.</text>
</comment>
<reference evidence="2 3" key="1">
    <citation type="submission" date="2024-01" db="EMBL/GenBank/DDBJ databases">
        <title>Complete genome of Cladobotryum mycophilum ATHUM6906.</title>
        <authorList>
            <person name="Christinaki A.C."/>
            <person name="Myridakis A.I."/>
            <person name="Kouvelis V.N."/>
        </authorList>
    </citation>
    <scope>NUCLEOTIDE SEQUENCE [LARGE SCALE GENOMIC DNA]</scope>
    <source>
        <strain evidence="2 3">ATHUM6906</strain>
    </source>
</reference>
<evidence type="ECO:0000256" key="1">
    <source>
        <dbReference type="SAM" id="SignalP"/>
    </source>
</evidence>
<feature type="signal peptide" evidence="1">
    <location>
        <begin position="1"/>
        <end position="19"/>
    </location>
</feature>
<feature type="chain" id="PRO_5045085285" evidence="1">
    <location>
        <begin position="20"/>
        <end position="106"/>
    </location>
</feature>
<keyword evidence="3" id="KW-1185">Reference proteome</keyword>
<name>A0ABR0SHB7_9HYPO</name>
<dbReference type="Proteomes" id="UP001338125">
    <property type="component" value="Unassembled WGS sequence"/>
</dbReference>
<evidence type="ECO:0000313" key="3">
    <source>
        <dbReference type="Proteomes" id="UP001338125"/>
    </source>
</evidence>